<keyword evidence="1" id="KW-0808">Transferase</keyword>
<name>T0ZIA4_9ZZZZ</name>
<protein>
    <submittedName>
        <fullName evidence="1">Sensor histidine kinase</fullName>
    </submittedName>
</protein>
<proteinExistence type="predicted"/>
<dbReference type="EMBL" id="AUZZ01006938">
    <property type="protein sequence ID" value="EQD44418.1"/>
    <property type="molecule type" value="Genomic_DNA"/>
</dbReference>
<feature type="non-terminal residue" evidence="1">
    <location>
        <position position="97"/>
    </location>
</feature>
<gene>
    <name evidence="1" type="ORF">B2A_09605</name>
</gene>
<reference evidence="1" key="1">
    <citation type="submission" date="2013-08" db="EMBL/GenBank/DDBJ databases">
        <authorList>
            <person name="Mendez C."/>
            <person name="Richter M."/>
            <person name="Ferrer M."/>
            <person name="Sanchez J."/>
        </authorList>
    </citation>
    <scope>NUCLEOTIDE SEQUENCE</scope>
</reference>
<accession>T0ZIA4</accession>
<keyword evidence="1" id="KW-0418">Kinase</keyword>
<feature type="non-terminal residue" evidence="1">
    <location>
        <position position="1"/>
    </location>
</feature>
<dbReference type="GO" id="GO:0016301">
    <property type="term" value="F:kinase activity"/>
    <property type="evidence" value="ECO:0007669"/>
    <property type="project" value="UniProtKB-KW"/>
</dbReference>
<dbReference type="AlphaFoldDB" id="T0ZIA4"/>
<organism evidence="1">
    <name type="scientific">mine drainage metagenome</name>
    <dbReference type="NCBI Taxonomy" id="410659"/>
    <lineage>
        <taxon>unclassified sequences</taxon>
        <taxon>metagenomes</taxon>
        <taxon>ecological metagenomes</taxon>
    </lineage>
</organism>
<sequence length="97" mass="10966">LAWGFTLTAAVAEFRALRASVIRLWQDGLGEHRPQERTVEDLIHFNEAIDQAIAESVTSYSFEKEQNTRVFNTILSTSPDLICTVDLKTHLSYANRA</sequence>
<reference evidence="1" key="2">
    <citation type="journal article" date="2014" name="ISME J.">
        <title>Microbial stratification in low pH oxic and suboxic macroscopic growths along an acid mine drainage.</title>
        <authorList>
            <person name="Mendez-Garcia C."/>
            <person name="Mesa V."/>
            <person name="Sprenger R.R."/>
            <person name="Richter M."/>
            <person name="Diez M.S."/>
            <person name="Solano J."/>
            <person name="Bargiela R."/>
            <person name="Golyshina O.V."/>
            <person name="Manteca A."/>
            <person name="Ramos J.L."/>
            <person name="Gallego J.R."/>
            <person name="Llorente I."/>
            <person name="Martins Dos Santos V.A."/>
            <person name="Jensen O.N."/>
            <person name="Pelaez A.I."/>
            <person name="Sanchez J."/>
            <person name="Ferrer M."/>
        </authorList>
    </citation>
    <scope>NUCLEOTIDE SEQUENCE</scope>
</reference>
<comment type="caution">
    <text evidence="1">The sequence shown here is derived from an EMBL/GenBank/DDBJ whole genome shotgun (WGS) entry which is preliminary data.</text>
</comment>
<evidence type="ECO:0000313" key="1">
    <source>
        <dbReference type="EMBL" id="EQD44418.1"/>
    </source>
</evidence>